<evidence type="ECO:0000313" key="2">
    <source>
        <dbReference type="Proteomes" id="UP001165343"/>
    </source>
</evidence>
<gene>
    <name evidence="1" type="ORF">LZ519_01930</name>
</gene>
<evidence type="ECO:0000313" key="1">
    <source>
        <dbReference type="EMBL" id="MCL6678081.1"/>
    </source>
</evidence>
<dbReference type="InterPro" id="IPR037079">
    <property type="entry name" value="AF2212/PG0164-like_sf"/>
</dbReference>
<dbReference type="Pfam" id="PF08922">
    <property type="entry name" value="DUF1905"/>
    <property type="match status" value="1"/>
</dbReference>
<dbReference type="RefSeq" id="WP_249867053.1">
    <property type="nucleotide sequence ID" value="NZ_JAMGBC010000001.1"/>
</dbReference>
<dbReference type="EMBL" id="JAMGBC010000001">
    <property type="protein sequence ID" value="MCL6678081.1"/>
    <property type="molecule type" value="Genomic_DNA"/>
</dbReference>
<name>A0ABT0RCX0_9SPHN</name>
<protein>
    <submittedName>
        <fullName evidence="1">DUF1905 domain-containing protein</fullName>
    </submittedName>
</protein>
<dbReference type="Gene3D" id="2.40.30.100">
    <property type="entry name" value="AF2212/PG0164-like"/>
    <property type="match status" value="1"/>
</dbReference>
<accession>A0ABT0RCX0</accession>
<dbReference type="Proteomes" id="UP001165343">
    <property type="component" value="Unassembled WGS sequence"/>
</dbReference>
<comment type="caution">
    <text evidence="1">The sequence shown here is derived from an EMBL/GenBank/DDBJ whole genome shotgun (WGS) entry which is preliminary data.</text>
</comment>
<organism evidence="1 2">
    <name type="scientific">Sphingomonas anseongensis</name>
    <dbReference type="NCBI Taxonomy" id="2908207"/>
    <lineage>
        <taxon>Bacteria</taxon>
        <taxon>Pseudomonadati</taxon>
        <taxon>Pseudomonadota</taxon>
        <taxon>Alphaproteobacteria</taxon>
        <taxon>Sphingomonadales</taxon>
        <taxon>Sphingomonadaceae</taxon>
        <taxon>Sphingomonas</taxon>
    </lineage>
</organism>
<sequence>MIVFTSLLWIWKAQAAGRWYFVTVPDEQSDAIKAQAYSSPRGFGSVRVEAAIDDVVWRTSVFPLNGGGYILPIKAKVRRDAGISAGDEVTVRLDLLV</sequence>
<dbReference type="InterPro" id="IPR015018">
    <property type="entry name" value="DUF1905"/>
</dbReference>
<proteinExistence type="predicted"/>
<reference evidence="1" key="1">
    <citation type="submission" date="2022-05" db="EMBL/GenBank/DDBJ databases">
        <authorList>
            <person name="Jo J.-H."/>
            <person name="Im W.-T."/>
        </authorList>
    </citation>
    <scope>NUCLEOTIDE SEQUENCE</scope>
    <source>
        <strain evidence="1">RG327</strain>
    </source>
</reference>
<dbReference type="SUPFAM" id="SSF141694">
    <property type="entry name" value="AF2212/PG0164-like"/>
    <property type="match status" value="1"/>
</dbReference>
<keyword evidence="2" id="KW-1185">Reference proteome</keyword>